<evidence type="ECO:0000313" key="3">
    <source>
        <dbReference type="Proteomes" id="UP000318571"/>
    </source>
</evidence>
<name>A0A553P4D5_TIGCA</name>
<protein>
    <recommendedName>
        <fullName evidence="1">Transposable element P transposase-like RNase H domain-containing protein</fullName>
    </recommendedName>
</protein>
<dbReference type="InterPro" id="IPR048365">
    <property type="entry name" value="TNP-like_RNaseH_N"/>
</dbReference>
<feature type="domain" description="Transposable element P transposase-like RNase H" evidence="1">
    <location>
        <begin position="209"/>
        <end position="295"/>
    </location>
</feature>
<gene>
    <name evidence="2" type="ORF">TCAL_13647</name>
</gene>
<reference evidence="2 3" key="1">
    <citation type="journal article" date="2018" name="Nat. Ecol. Evol.">
        <title>Genomic signatures of mitonuclear coevolution across populations of Tigriopus californicus.</title>
        <authorList>
            <person name="Barreto F.S."/>
            <person name="Watson E.T."/>
            <person name="Lima T.G."/>
            <person name="Willett C.S."/>
            <person name="Edmands S."/>
            <person name="Li W."/>
            <person name="Burton R.S."/>
        </authorList>
    </citation>
    <scope>NUCLEOTIDE SEQUENCE [LARGE SCALE GENOMIC DNA]</scope>
    <source>
        <strain evidence="2 3">San Diego</strain>
    </source>
</reference>
<dbReference type="AlphaFoldDB" id="A0A553P4D5"/>
<dbReference type="Pfam" id="PF21787">
    <property type="entry name" value="TNP-like_RNaseH_N"/>
    <property type="match status" value="1"/>
</dbReference>
<evidence type="ECO:0000313" key="2">
    <source>
        <dbReference type="EMBL" id="TRY72551.1"/>
    </source>
</evidence>
<sequence>KHFDEQQFLFDNKGKRRLKPTAIPTIFSHTHTTERVTIALQDHEYAKKEAPTILVSTVANDVEPMSENDEESTNGLLDLIIDEQEGFNLELTTINHEHHMTVLELREMKQVCQRQAKLTQSKKSDVEQSDVTKKEKSCMDPLNTFLHRDQLVALDRQSMRGLKWIDETIKQGLQLKFACDTSGYETLLKQGYPLQSVRTLLERTEHIEFEPGILDDVFEMLKLKAQVLDPHERLCCLTMDEFADSTSIDFDTKADMFVGYVTLTGHSGIATKCLVFQVNGLCTRFKQIVAYHFTDVPHILKNLRGLLCSGQTITLPEEIVKLANLPSSKVCLSHLQALVNFDEGKSLKVASNLTKKILAPSHFDKMSV</sequence>
<dbReference type="EMBL" id="VCGU01000008">
    <property type="protein sequence ID" value="TRY72551.1"/>
    <property type="molecule type" value="Genomic_DNA"/>
</dbReference>
<proteinExistence type="predicted"/>
<dbReference type="Proteomes" id="UP000318571">
    <property type="component" value="Chromosome 7"/>
</dbReference>
<comment type="caution">
    <text evidence="2">The sequence shown here is derived from an EMBL/GenBank/DDBJ whole genome shotgun (WGS) entry which is preliminary data.</text>
</comment>
<feature type="non-terminal residue" evidence="2">
    <location>
        <position position="1"/>
    </location>
</feature>
<accession>A0A553P4D5</accession>
<organism evidence="2 3">
    <name type="scientific">Tigriopus californicus</name>
    <name type="common">Marine copepod</name>
    <dbReference type="NCBI Taxonomy" id="6832"/>
    <lineage>
        <taxon>Eukaryota</taxon>
        <taxon>Metazoa</taxon>
        <taxon>Ecdysozoa</taxon>
        <taxon>Arthropoda</taxon>
        <taxon>Crustacea</taxon>
        <taxon>Multicrustacea</taxon>
        <taxon>Hexanauplia</taxon>
        <taxon>Copepoda</taxon>
        <taxon>Harpacticoida</taxon>
        <taxon>Harpacticidae</taxon>
        <taxon>Tigriopus</taxon>
    </lineage>
</organism>
<keyword evidence="3" id="KW-1185">Reference proteome</keyword>
<evidence type="ECO:0000259" key="1">
    <source>
        <dbReference type="Pfam" id="PF21787"/>
    </source>
</evidence>